<evidence type="ECO:0000313" key="2">
    <source>
        <dbReference type="Proteomes" id="UP000077824"/>
    </source>
</evidence>
<dbReference type="AlphaFoldDB" id="A0A172Y182"/>
<keyword evidence="2" id="KW-1185">Reference proteome</keyword>
<dbReference type="PROSITE" id="PS51257">
    <property type="entry name" value="PROKAR_LIPOPROTEIN"/>
    <property type="match status" value="1"/>
</dbReference>
<dbReference type="EMBL" id="CP015199">
    <property type="protein sequence ID" value="ANF52974.1"/>
    <property type="molecule type" value="Genomic_DNA"/>
</dbReference>
<dbReference type="KEGG" id="chh:A0O34_21680"/>
<sequence length="104" mass="12148">MEEVLLKNRRFMYNQITLIFLLLMSSCNKDNKVKDNVNTNELTIQSFIPKILEGRQHKIIPSMSNVFEDSTYLIKQFDETTFVVTNKNEKVQYGIKYSGGTTFI</sequence>
<dbReference type="Proteomes" id="UP000077824">
    <property type="component" value="Chromosome"/>
</dbReference>
<evidence type="ECO:0000313" key="1">
    <source>
        <dbReference type="EMBL" id="ANF52974.1"/>
    </source>
</evidence>
<organism evidence="1 2">
    <name type="scientific">Chryseobacterium glaciei</name>
    <dbReference type="NCBI Taxonomy" id="1685010"/>
    <lineage>
        <taxon>Bacteria</taxon>
        <taxon>Pseudomonadati</taxon>
        <taxon>Bacteroidota</taxon>
        <taxon>Flavobacteriia</taxon>
        <taxon>Flavobacteriales</taxon>
        <taxon>Weeksellaceae</taxon>
        <taxon>Chryseobacterium group</taxon>
        <taxon>Chryseobacterium</taxon>
    </lineage>
</organism>
<proteinExistence type="predicted"/>
<name>A0A172Y182_9FLAO</name>
<reference evidence="1 2" key="1">
    <citation type="submission" date="2016-04" db="EMBL/GenBank/DDBJ databases">
        <title>Complete Genome Sequence of Chryseobacterium sp. IHBB 10212.</title>
        <authorList>
            <person name="Pal M."/>
            <person name="Swarnkar M.K."/>
            <person name="Kaushal K."/>
            <person name="Chhibber S."/>
            <person name="Singh A.K."/>
            <person name="Gulati A."/>
        </authorList>
    </citation>
    <scope>NUCLEOTIDE SEQUENCE [LARGE SCALE GENOMIC DNA]</scope>
    <source>
        <strain evidence="1 2">IHBB 10212</strain>
    </source>
</reference>
<accession>A0A172Y182</accession>
<gene>
    <name evidence="1" type="ORF">A0O34_21680</name>
</gene>
<dbReference type="STRING" id="1685010.A0O34_21680"/>
<protein>
    <submittedName>
        <fullName evidence="1">Uncharacterized protein</fullName>
    </submittedName>
</protein>